<keyword evidence="5" id="KW-1185">Reference proteome</keyword>
<dbReference type="EMBL" id="JXJU01000007">
    <property type="protein sequence ID" value="PCR99598.1"/>
    <property type="molecule type" value="Genomic_DNA"/>
</dbReference>
<keyword evidence="1" id="KW-0547">Nucleotide-binding</keyword>
<evidence type="ECO:0000256" key="2">
    <source>
        <dbReference type="ARBA" id="ARBA00022840"/>
    </source>
</evidence>
<dbReference type="GO" id="GO:0016887">
    <property type="term" value="F:ATP hydrolysis activity"/>
    <property type="evidence" value="ECO:0007669"/>
    <property type="project" value="InterPro"/>
</dbReference>
<gene>
    <name evidence="4" type="ORF">RT41_GL001711</name>
</gene>
<dbReference type="InterPro" id="IPR027417">
    <property type="entry name" value="P-loop_NTPase"/>
</dbReference>
<name>A0A2A5RK49_9LACT</name>
<organism evidence="4 5">
    <name type="scientific">Lactococcus fujiensis JCM 16395</name>
    <dbReference type="NCBI Taxonomy" id="1291764"/>
    <lineage>
        <taxon>Bacteria</taxon>
        <taxon>Bacillati</taxon>
        <taxon>Bacillota</taxon>
        <taxon>Bacilli</taxon>
        <taxon>Lactobacillales</taxon>
        <taxon>Streptococcaceae</taxon>
        <taxon>Lactococcus</taxon>
    </lineage>
</organism>
<dbReference type="InterPro" id="IPR003439">
    <property type="entry name" value="ABC_transporter-like_ATP-bd"/>
</dbReference>
<dbReference type="GO" id="GO:0005524">
    <property type="term" value="F:ATP binding"/>
    <property type="evidence" value="ECO:0007669"/>
    <property type="project" value="UniProtKB-KW"/>
</dbReference>
<accession>A0A2A5RK49</accession>
<evidence type="ECO:0000313" key="4">
    <source>
        <dbReference type="EMBL" id="PCR99598.1"/>
    </source>
</evidence>
<dbReference type="SUPFAM" id="SSF52540">
    <property type="entry name" value="P-loop containing nucleoside triphosphate hydrolases"/>
    <property type="match status" value="1"/>
</dbReference>
<proteinExistence type="predicted"/>
<dbReference type="STRING" id="1291764.GCA_001311235_02298"/>
<dbReference type="SMART" id="SM00382">
    <property type="entry name" value="AAA"/>
    <property type="match status" value="1"/>
</dbReference>
<feature type="domain" description="ABC transporter" evidence="3">
    <location>
        <begin position="5"/>
        <end position="232"/>
    </location>
</feature>
<dbReference type="PANTHER" id="PTHR43038:SF3">
    <property type="entry name" value="ABC TRANSPORTER G FAMILY MEMBER 20 ISOFORM X1"/>
    <property type="match status" value="1"/>
</dbReference>
<comment type="caution">
    <text evidence="4">The sequence shown here is derived from an EMBL/GenBank/DDBJ whole genome shotgun (WGS) entry which is preliminary data.</text>
</comment>
<dbReference type="PROSITE" id="PS50893">
    <property type="entry name" value="ABC_TRANSPORTER_2"/>
    <property type="match status" value="1"/>
</dbReference>
<dbReference type="OrthoDB" id="9804819at2"/>
<dbReference type="PANTHER" id="PTHR43038">
    <property type="entry name" value="ATP-BINDING CASSETTE, SUB-FAMILY H, MEMBER 1"/>
    <property type="match status" value="1"/>
</dbReference>
<reference evidence="4 5" key="1">
    <citation type="submission" date="2014-12" db="EMBL/GenBank/DDBJ databases">
        <title>Draft genome sequences of 10 type strains of Lactococcus.</title>
        <authorList>
            <person name="Sun Z."/>
            <person name="Zhong Z."/>
            <person name="Liu W."/>
            <person name="Zhang W."/>
            <person name="Zhang H."/>
        </authorList>
    </citation>
    <scope>NUCLEOTIDE SEQUENCE [LARGE SCALE GENOMIC DNA]</scope>
    <source>
        <strain evidence="4 5">JCM 16395</strain>
    </source>
</reference>
<dbReference type="InterPro" id="IPR017871">
    <property type="entry name" value="ABC_transporter-like_CS"/>
</dbReference>
<dbReference type="Gene3D" id="3.40.50.300">
    <property type="entry name" value="P-loop containing nucleotide triphosphate hydrolases"/>
    <property type="match status" value="1"/>
</dbReference>
<evidence type="ECO:0000313" key="5">
    <source>
        <dbReference type="Proteomes" id="UP000218181"/>
    </source>
</evidence>
<dbReference type="InterPro" id="IPR003593">
    <property type="entry name" value="AAA+_ATPase"/>
</dbReference>
<sequence length="246" mass="26503">MDSAVIVKDLTVKFNGKAVLNQLSLSLKAGEIVGLIGPSGAGKSTLINALLGMIKVNSGSVEVFGHEMPNREVMSQIGFMAQSDALFGELTGEQNLEFFGSLQGIPKKELVEKMGLAAKTVNLTEDLKKPASDYSGGMKRRLSLAIALQTDSPLILLDEPTVGIDPELRQEIWKELRLLAAAGKAILVTTHVMDEAERCDKVLMLREGHFVAQGTPQELKTQYDVETIEDAFIKAGHELQNGGGQA</sequence>
<protein>
    <submittedName>
        <fullName evidence="4">ABC transporter ATP binding protein</fullName>
    </submittedName>
</protein>
<evidence type="ECO:0000256" key="1">
    <source>
        <dbReference type="ARBA" id="ARBA00022741"/>
    </source>
</evidence>
<dbReference type="Proteomes" id="UP000218181">
    <property type="component" value="Unassembled WGS sequence"/>
</dbReference>
<dbReference type="AlphaFoldDB" id="A0A2A5RK49"/>
<dbReference type="RefSeq" id="WP_096818283.1">
    <property type="nucleotide sequence ID" value="NZ_JXJU01000007.1"/>
</dbReference>
<dbReference type="PROSITE" id="PS00211">
    <property type="entry name" value="ABC_TRANSPORTER_1"/>
    <property type="match status" value="1"/>
</dbReference>
<dbReference type="Pfam" id="PF00005">
    <property type="entry name" value="ABC_tran"/>
    <property type="match status" value="1"/>
</dbReference>
<keyword evidence="2" id="KW-0067">ATP-binding</keyword>
<dbReference type="CDD" id="cd03263">
    <property type="entry name" value="ABC_subfamily_A"/>
    <property type="match status" value="1"/>
</dbReference>
<evidence type="ECO:0000259" key="3">
    <source>
        <dbReference type="PROSITE" id="PS50893"/>
    </source>
</evidence>